<protein>
    <submittedName>
        <fullName evidence="1">Uncharacterized protein</fullName>
    </submittedName>
</protein>
<organism evidence="1 2">
    <name type="scientific">Listeria booriae</name>
    <dbReference type="NCBI Taxonomy" id="1552123"/>
    <lineage>
        <taxon>Bacteria</taxon>
        <taxon>Bacillati</taxon>
        <taxon>Bacillota</taxon>
        <taxon>Bacilli</taxon>
        <taxon>Bacillales</taxon>
        <taxon>Listeriaceae</taxon>
        <taxon>Listeria</taxon>
    </lineage>
</organism>
<dbReference type="eggNOG" id="ENOG5034362">
    <property type="taxonomic scope" value="Bacteria"/>
</dbReference>
<comment type="caution">
    <text evidence="1">The sequence shown here is derived from an EMBL/GenBank/DDBJ whole genome shotgun (WGS) entry which is preliminary data.</text>
</comment>
<dbReference type="OrthoDB" id="2365743at2"/>
<accession>A0A099W427</accession>
<evidence type="ECO:0000313" key="2">
    <source>
        <dbReference type="Proteomes" id="UP000029844"/>
    </source>
</evidence>
<dbReference type="GeneID" id="58717340"/>
<dbReference type="STRING" id="1552123.EP57_08130"/>
<dbReference type="AlphaFoldDB" id="A0A099W427"/>
<evidence type="ECO:0000313" key="1">
    <source>
        <dbReference type="EMBL" id="KGL40514.1"/>
    </source>
</evidence>
<proteinExistence type="predicted"/>
<gene>
    <name evidence="1" type="ORF">EP57_08130</name>
</gene>
<dbReference type="RefSeq" id="WP_036085711.1">
    <property type="nucleotide sequence ID" value="NZ_CBCSHQ010000012.1"/>
</dbReference>
<dbReference type="Proteomes" id="UP000029844">
    <property type="component" value="Unassembled WGS sequence"/>
</dbReference>
<reference evidence="1 2" key="1">
    <citation type="submission" date="2014-05" db="EMBL/GenBank/DDBJ databases">
        <title>Novel Listeriaceae from food processing environments.</title>
        <authorList>
            <person name="den Bakker H.C."/>
        </authorList>
    </citation>
    <scope>NUCLEOTIDE SEQUENCE [LARGE SCALE GENOMIC DNA]</scope>
    <source>
        <strain evidence="1 2">FSL A5-0281</strain>
    </source>
</reference>
<name>A0A099W427_9LIST</name>
<dbReference type="EMBL" id="JNFA01000023">
    <property type="protein sequence ID" value="KGL40514.1"/>
    <property type="molecule type" value="Genomic_DNA"/>
</dbReference>
<sequence length="142" mass="15474">MKRNGMIFGIVFVAIFALSFLLRFVVPTPTEDFIISVDNYSGSKSSEITVSNAGTTIATIPGLSNEESKEIRKKPVDLKPGGLTISYVDKNGKKHESNMDLPDVDSTLNSTLYISFESIKKDGTMNMAITYSHGNVSVSSQE</sequence>
<keyword evidence="2" id="KW-1185">Reference proteome</keyword>